<evidence type="ECO:0000313" key="3">
    <source>
        <dbReference type="Proteomes" id="UP000324767"/>
    </source>
</evidence>
<comment type="caution">
    <text evidence="2">The sequence shown here is derived from an EMBL/GenBank/DDBJ whole genome shotgun (WGS) entry which is preliminary data.</text>
</comment>
<feature type="region of interest" description="Disordered" evidence="1">
    <location>
        <begin position="443"/>
        <end position="462"/>
    </location>
</feature>
<feature type="compositionally biased region" description="Polar residues" evidence="1">
    <location>
        <begin position="276"/>
        <end position="313"/>
    </location>
</feature>
<accession>A0A5M8PFS0</accession>
<organism evidence="2 3">
    <name type="scientific">Lasallia pustulata</name>
    <dbReference type="NCBI Taxonomy" id="136370"/>
    <lineage>
        <taxon>Eukaryota</taxon>
        <taxon>Fungi</taxon>
        <taxon>Dikarya</taxon>
        <taxon>Ascomycota</taxon>
        <taxon>Pezizomycotina</taxon>
        <taxon>Lecanoromycetes</taxon>
        <taxon>OSLEUM clade</taxon>
        <taxon>Umbilicariomycetidae</taxon>
        <taxon>Umbilicariales</taxon>
        <taxon>Umbilicariaceae</taxon>
        <taxon>Lasallia</taxon>
    </lineage>
</organism>
<gene>
    <name evidence="2" type="ORF">FRX48_08626</name>
</gene>
<sequence length="748" mass="84694">MESPLITYTLTACHAFLFRTVKDLSRASSSYDDGIEIIRNGMMRTFGVDWHDEGMAVVYTIIDNEAWDWGREEMNTLWRSWREHRQNIRSGVAFGGQGQRNYMQNASQGQASQVQNEPAHARPNLEIAVTPFYMEDSMVRSQRNAPAPLYRVDGWQTTVNTANRSKDRADLLQSGPQPRQPPSPYEPQSPTMSASSESKRNRAKQLVKKVSQVFTNRQQEPRSPEGPTSFDGAMDEPDIHDIQNKPTKSSLSSPMVPARAKATVNLNHALPPLPGGNTSVRSDANSLNNLDTGHSPVSFTPRSSANDSVASSRQDFRNITRDLLIVSTPEPQHAIVNTLEPEKYNPANSDNNSETMGRIKDRSVNTANDNPFESQRQTTWTDLYERQDEATKISHPLQGMVHSQSEGSLAFRRGIDTPGFHPVSSKQNGPYAKLSQSIDCPLQSPSRGRLTSRTPSPVKHLDDVPEDYALDLTPSSAKRARSPIKRMFGENGWLGRSASMKEFPTDQSHKAGLKTWGEKLKQRVEDLTDDFTKLIPNPFHHNTSPVKYRNTSKFSVSLDPPTQAKLYSEVELMICATANQYLMTQRREGRMSVDSLVQIMKFWRSKNRPQVIEFQFDQLTQRDLVLYNLKSFRFYGSNAENPLSLNAMMLSWKSMAKEMSVRTFCAPDSVVRKHMHDCYKILEMLGAPLVTFLAFQEIQVRALATMRDEQRRRDDLEAVKFGVEKRWEPPVKGRSSEDREREAALFEG</sequence>
<dbReference type="Proteomes" id="UP000324767">
    <property type="component" value="Unassembled WGS sequence"/>
</dbReference>
<feature type="compositionally biased region" description="Polar residues" evidence="1">
    <location>
        <begin position="443"/>
        <end position="455"/>
    </location>
</feature>
<evidence type="ECO:0000313" key="2">
    <source>
        <dbReference type="EMBL" id="KAA6407788.1"/>
    </source>
</evidence>
<proteinExistence type="predicted"/>
<feature type="compositionally biased region" description="Polar residues" evidence="1">
    <location>
        <begin position="244"/>
        <end position="253"/>
    </location>
</feature>
<reference evidence="2 3" key="1">
    <citation type="submission" date="2019-09" db="EMBL/GenBank/DDBJ databases">
        <title>The hologenome of the rock-dwelling lichen Lasallia pustulata.</title>
        <authorList>
            <person name="Greshake Tzovaras B."/>
            <person name="Segers F."/>
            <person name="Bicker A."/>
            <person name="Dal Grande F."/>
            <person name="Otte J."/>
            <person name="Hankeln T."/>
            <person name="Schmitt I."/>
            <person name="Ebersberger I."/>
        </authorList>
    </citation>
    <scope>NUCLEOTIDE SEQUENCE [LARGE SCALE GENOMIC DNA]</scope>
    <source>
        <strain evidence="2">A1-1</strain>
    </source>
</reference>
<feature type="region of interest" description="Disordered" evidence="1">
    <location>
        <begin position="729"/>
        <end position="748"/>
    </location>
</feature>
<dbReference type="EMBL" id="VXIT01000016">
    <property type="protein sequence ID" value="KAA6407788.1"/>
    <property type="molecule type" value="Genomic_DNA"/>
</dbReference>
<dbReference type="AlphaFoldDB" id="A0A5M8PFS0"/>
<name>A0A5M8PFS0_9LECA</name>
<feature type="region of interest" description="Disordered" evidence="1">
    <location>
        <begin position="417"/>
        <end position="438"/>
    </location>
</feature>
<evidence type="ECO:0000256" key="1">
    <source>
        <dbReference type="SAM" id="MobiDB-lite"/>
    </source>
</evidence>
<feature type="compositionally biased region" description="Pro residues" evidence="1">
    <location>
        <begin position="178"/>
        <end position="187"/>
    </location>
</feature>
<dbReference type="OrthoDB" id="5229017at2759"/>
<feature type="compositionally biased region" description="Polar residues" evidence="1">
    <location>
        <begin position="424"/>
        <end position="438"/>
    </location>
</feature>
<protein>
    <submittedName>
        <fullName evidence="2">Uncharacterized protein</fullName>
    </submittedName>
</protein>
<feature type="region of interest" description="Disordered" evidence="1">
    <location>
        <begin position="162"/>
        <end position="313"/>
    </location>
</feature>